<proteinExistence type="predicted"/>
<keyword evidence="4" id="KW-0106">Calcium</keyword>
<accession>A0ABU3WZM1</accession>
<keyword evidence="8" id="KW-1185">Reference proteome</keyword>
<dbReference type="PANTHER" id="PTHR37467">
    <property type="entry name" value="EXPORTED CALCIUM-BINDING GLYCOPROTEIN-RELATED"/>
    <property type="match status" value="1"/>
</dbReference>
<evidence type="ECO:0000256" key="4">
    <source>
        <dbReference type="ARBA" id="ARBA00022837"/>
    </source>
</evidence>
<dbReference type="InterPro" id="IPR013784">
    <property type="entry name" value="Carb-bd-like_fold"/>
</dbReference>
<dbReference type="InterPro" id="IPR028974">
    <property type="entry name" value="TSP_type-3_rpt"/>
</dbReference>
<dbReference type="EMBL" id="WBKO01000001">
    <property type="protein sequence ID" value="MDV2481258.1"/>
    <property type="molecule type" value="Genomic_DNA"/>
</dbReference>
<dbReference type="PANTHER" id="PTHR37467:SF1">
    <property type="entry name" value="EXPORTED CALCIUM-BINDING GLYCOPROTEIN"/>
    <property type="match status" value="1"/>
</dbReference>
<dbReference type="SUPFAM" id="SSF49452">
    <property type="entry name" value="Starch-binding domain-like"/>
    <property type="match status" value="1"/>
</dbReference>
<keyword evidence="3" id="KW-0732">Signal</keyword>
<gene>
    <name evidence="7" type="ORF">F8E02_04400</name>
</gene>
<evidence type="ECO:0000313" key="8">
    <source>
        <dbReference type="Proteomes" id="UP001281203"/>
    </source>
</evidence>
<organism evidence="7 8">
    <name type="scientific">Methanoculleus caldifontis</name>
    <dbReference type="NCBI Taxonomy" id="2651577"/>
    <lineage>
        <taxon>Archaea</taxon>
        <taxon>Methanobacteriati</taxon>
        <taxon>Methanobacteriota</taxon>
        <taxon>Stenosarchaea group</taxon>
        <taxon>Methanomicrobia</taxon>
        <taxon>Methanomicrobiales</taxon>
        <taxon>Methanomicrobiaceae</taxon>
        <taxon>Methanoculleus</taxon>
    </lineage>
</organism>
<feature type="region of interest" description="Disordered" evidence="5">
    <location>
        <begin position="127"/>
        <end position="180"/>
    </location>
</feature>
<feature type="compositionally biased region" description="Basic and acidic residues" evidence="5">
    <location>
        <begin position="128"/>
        <end position="137"/>
    </location>
</feature>
<evidence type="ECO:0000256" key="5">
    <source>
        <dbReference type="SAM" id="MobiDB-lite"/>
    </source>
</evidence>
<dbReference type="Gene3D" id="2.60.40.1120">
    <property type="entry name" value="Carboxypeptidase-like, regulatory domain"/>
    <property type="match status" value="1"/>
</dbReference>
<comment type="subcellular location">
    <subcellularLocation>
        <location evidence="1">Secreted</location>
    </subcellularLocation>
</comment>
<keyword evidence="2" id="KW-0964">Secreted</keyword>
<feature type="domain" description="PEGA" evidence="6">
    <location>
        <begin position="2"/>
        <end position="69"/>
    </location>
</feature>
<evidence type="ECO:0000313" key="7">
    <source>
        <dbReference type="EMBL" id="MDV2481258.1"/>
    </source>
</evidence>
<reference evidence="7 8" key="1">
    <citation type="submission" date="2019-10" db="EMBL/GenBank/DDBJ databases">
        <title>Isolation and characterization of Methanoculleus sp. Wushi-C6 from a hot spring well.</title>
        <authorList>
            <person name="Chen S.-C."/>
            <person name="Lan Z.-H."/>
            <person name="You Y.-T."/>
            <person name="Lai M.-C."/>
        </authorList>
    </citation>
    <scope>NUCLEOTIDE SEQUENCE [LARGE SCALE GENOMIC DNA]</scope>
    <source>
        <strain evidence="7 8">Wushi-C6</strain>
    </source>
</reference>
<comment type="caution">
    <text evidence="7">The sequence shown here is derived from an EMBL/GenBank/DDBJ whole genome shotgun (WGS) entry which is preliminary data.</text>
</comment>
<protein>
    <submittedName>
        <fullName evidence="7">PEGA domain-containing protein</fullName>
    </submittedName>
</protein>
<evidence type="ECO:0000256" key="2">
    <source>
        <dbReference type="ARBA" id="ARBA00022525"/>
    </source>
</evidence>
<evidence type="ECO:0000256" key="3">
    <source>
        <dbReference type="ARBA" id="ARBA00022729"/>
    </source>
</evidence>
<dbReference type="InterPro" id="IPR013229">
    <property type="entry name" value="PEGA"/>
</dbReference>
<evidence type="ECO:0000259" key="6">
    <source>
        <dbReference type="Pfam" id="PF08308"/>
    </source>
</evidence>
<name>A0ABU3WZM1_9EURY</name>
<sequence>MTSSPLGAAVYLDSGYQGTTSAASGQLTLPGIPVGVHRVDVLKEGYGPFTATVTVANGQTVPVTATLNDEDLDGDGLPDGFENGYRDGFGRWQTLNPYLIDTDGDGLSDGFEAGEMVIDANGKTYFKQRSDPTKADTDGDGLNDLAEFEYGTDPFNPDTDGDGLRDSADPDPLTPQAGGDVDLAKIGRAIILGAVFGETGLPGGLFYGMVGEETASSPYYMVGWIGFSCLPAVGGIADIRDAVQAILNGDPVGAAMNAAGAIPGPGDGIKITGAIACYTGKFPWKARELGVLLSKELLGSLPDAIKIQVWDLLFDGAGSALRNTHGVPVEAIEALAKKNVDLVHVRGFLEATFDGNWVTRKNMDVNDYIAEHFRTHGHEFIPPILTEVEYKQRATALINRRDSGPNGVELYYQEGHDTLVVYDRIAKELASGTKGGLIVTFYKTDDAYISSIASRLTRLN</sequence>
<evidence type="ECO:0000256" key="1">
    <source>
        <dbReference type="ARBA" id="ARBA00004613"/>
    </source>
</evidence>
<dbReference type="InterPro" id="IPR059100">
    <property type="entry name" value="TSP3_bac"/>
</dbReference>
<dbReference type="InterPro" id="IPR053180">
    <property type="entry name" value="Ca-binding_acidic-repeat"/>
</dbReference>
<dbReference type="Proteomes" id="UP001281203">
    <property type="component" value="Unassembled WGS sequence"/>
</dbReference>
<dbReference type="Pfam" id="PF08308">
    <property type="entry name" value="PEGA"/>
    <property type="match status" value="1"/>
</dbReference>
<dbReference type="Pfam" id="PF18884">
    <property type="entry name" value="TSP3_bac"/>
    <property type="match status" value="4"/>
</dbReference>
<dbReference type="CDD" id="cd20742">
    <property type="entry name" value="FIX_vWA-like"/>
    <property type="match status" value="1"/>
</dbReference>
<dbReference type="SUPFAM" id="SSF103647">
    <property type="entry name" value="TSP type-3 repeat"/>
    <property type="match status" value="1"/>
</dbReference>